<feature type="chain" id="PRO_5040331774" evidence="1">
    <location>
        <begin position="17"/>
        <end position="95"/>
    </location>
</feature>
<dbReference type="Proteomes" id="UP000738349">
    <property type="component" value="Unassembled WGS sequence"/>
</dbReference>
<organism evidence="2 3">
    <name type="scientific">Dactylonectria macrodidyma</name>
    <dbReference type="NCBI Taxonomy" id="307937"/>
    <lineage>
        <taxon>Eukaryota</taxon>
        <taxon>Fungi</taxon>
        <taxon>Dikarya</taxon>
        <taxon>Ascomycota</taxon>
        <taxon>Pezizomycotina</taxon>
        <taxon>Sordariomycetes</taxon>
        <taxon>Hypocreomycetidae</taxon>
        <taxon>Hypocreales</taxon>
        <taxon>Nectriaceae</taxon>
        <taxon>Dactylonectria</taxon>
    </lineage>
</organism>
<dbReference type="OrthoDB" id="4874932at2759"/>
<feature type="signal peptide" evidence="1">
    <location>
        <begin position="1"/>
        <end position="16"/>
    </location>
</feature>
<protein>
    <submittedName>
        <fullName evidence="2">Uncharacterized protein</fullName>
    </submittedName>
</protein>
<dbReference type="AlphaFoldDB" id="A0A9P9E9V0"/>
<evidence type="ECO:0000256" key="1">
    <source>
        <dbReference type="SAM" id="SignalP"/>
    </source>
</evidence>
<evidence type="ECO:0000313" key="3">
    <source>
        <dbReference type="Proteomes" id="UP000738349"/>
    </source>
</evidence>
<gene>
    <name evidence="2" type="ORF">EDB81DRAFT_886839</name>
</gene>
<accession>A0A9P9E9V0</accession>
<keyword evidence="3" id="KW-1185">Reference proteome</keyword>
<name>A0A9P9E9V0_9HYPO</name>
<comment type="caution">
    <text evidence="2">The sequence shown here is derived from an EMBL/GenBank/DDBJ whole genome shotgun (WGS) entry which is preliminary data.</text>
</comment>
<dbReference type="EMBL" id="JAGMUV010000014">
    <property type="protein sequence ID" value="KAH7134035.1"/>
    <property type="molecule type" value="Genomic_DNA"/>
</dbReference>
<proteinExistence type="predicted"/>
<sequence>MKAVYLLSAMLSAVNAGIHNYYSDTNCKNWIGQKDLGTGWGEQTFASVAGTHSALPVEQPGRVEFYDNSRGNKYTRYDGQCWGTTGNVVTHIKPW</sequence>
<evidence type="ECO:0000313" key="2">
    <source>
        <dbReference type="EMBL" id="KAH7134035.1"/>
    </source>
</evidence>
<keyword evidence="1" id="KW-0732">Signal</keyword>
<reference evidence="2" key="1">
    <citation type="journal article" date="2021" name="Nat. Commun.">
        <title>Genetic determinants of endophytism in the Arabidopsis root mycobiome.</title>
        <authorList>
            <person name="Mesny F."/>
            <person name="Miyauchi S."/>
            <person name="Thiergart T."/>
            <person name="Pickel B."/>
            <person name="Atanasova L."/>
            <person name="Karlsson M."/>
            <person name="Huettel B."/>
            <person name="Barry K.W."/>
            <person name="Haridas S."/>
            <person name="Chen C."/>
            <person name="Bauer D."/>
            <person name="Andreopoulos W."/>
            <person name="Pangilinan J."/>
            <person name="LaButti K."/>
            <person name="Riley R."/>
            <person name="Lipzen A."/>
            <person name="Clum A."/>
            <person name="Drula E."/>
            <person name="Henrissat B."/>
            <person name="Kohler A."/>
            <person name="Grigoriev I.V."/>
            <person name="Martin F.M."/>
            <person name="Hacquard S."/>
        </authorList>
    </citation>
    <scope>NUCLEOTIDE SEQUENCE</scope>
    <source>
        <strain evidence="2">MPI-CAGE-AT-0147</strain>
    </source>
</reference>